<evidence type="ECO:0000313" key="1">
    <source>
        <dbReference type="EMBL" id="AVO46497.1"/>
    </source>
</evidence>
<evidence type="ECO:0000313" key="2">
    <source>
        <dbReference type="Proteomes" id="UP000237889"/>
    </source>
</evidence>
<dbReference type="Gene3D" id="3.30.530.20">
    <property type="match status" value="1"/>
</dbReference>
<keyword evidence="2" id="KW-1185">Reference proteome</keyword>
<dbReference type="AlphaFoldDB" id="A0A2S0NEK1"/>
<gene>
    <name evidence="1" type="ORF">C6569_16335</name>
</gene>
<dbReference type="SUPFAM" id="SSF55961">
    <property type="entry name" value="Bet v1-like"/>
    <property type="match status" value="1"/>
</dbReference>
<dbReference type="Pfam" id="PF10604">
    <property type="entry name" value="Polyketide_cyc2"/>
    <property type="match status" value="1"/>
</dbReference>
<organism evidence="1 2">
    <name type="scientific">Phreatobacter cathodiphilus</name>
    <dbReference type="NCBI Taxonomy" id="1868589"/>
    <lineage>
        <taxon>Bacteria</taxon>
        <taxon>Pseudomonadati</taxon>
        <taxon>Pseudomonadota</taxon>
        <taxon>Alphaproteobacteria</taxon>
        <taxon>Hyphomicrobiales</taxon>
        <taxon>Phreatobacteraceae</taxon>
        <taxon>Phreatobacter</taxon>
    </lineage>
</organism>
<name>A0A2S0NEK1_9HYPH</name>
<dbReference type="InterPro" id="IPR019587">
    <property type="entry name" value="Polyketide_cyclase/dehydratase"/>
</dbReference>
<sequence length="173" mass="18867">MLYALAAVLIAIAGLLAYAATRPDHFRIERSAVIAAPPETIRPLIADFRAWRDWSPWEAKDPAMKRMLSGAEAGVGAVYGWEGNGQVGTGRMEIVEDAPRRVAIKLDFLKPFEAHNLAEFTLAPEGAGTRVTWAMSGPQPFIAKLMGIVFSMERMVGPDFEAGLANLKRRAEG</sequence>
<accession>A0A2S0NEK1</accession>
<dbReference type="KEGG" id="phr:C6569_16335"/>
<dbReference type="RefSeq" id="WP_106749837.1">
    <property type="nucleotide sequence ID" value="NZ_CP027668.1"/>
</dbReference>
<protein>
    <submittedName>
        <fullName evidence="1">Polyketide cyclase</fullName>
    </submittedName>
</protein>
<proteinExistence type="predicted"/>
<dbReference type="InterPro" id="IPR023393">
    <property type="entry name" value="START-like_dom_sf"/>
</dbReference>
<dbReference type="OrthoDB" id="9807923at2"/>
<dbReference type="Proteomes" id="UP000237889">
    <property type="component" value="Chromosome"/>
</dbReference>
<dbReference type="EMBL" id="CP027668">
    <property type="protein sequence ID" value="AVO46497.1"/>
    <property type="molecule type" value="Genomic_DNA"/>
</dbReference>
<dbReference type="CDD" id="cd07818">
    <property type="entry name" value="SRPBCC_1"/>
    <property type="match status" value="1"/>
</dbReference>
<reference evidence="1 2" key="1">
    <citation type="submission" date="2018-03" db="EMBL/GenBank/DDBJ databases">
        <title>Genome sequencing of Phreatobacter sp.</title>
        <authorList>
            <person name="Kim S.-J."/>
            <person name="Heo J."/>
            <person name="Kwon S.-W."/>
        </authorList>
    </citation>
    <scope>NUCLEOTIDE SEQUENCE [LARGE SCALE GENOMIC DNA]</scope>
    <source>
        <strain evidence="1 2">S-12</strain>
    </source>
</reference>